<dbReference type="InterPro" id="IPR008030">
    <property type="entry name" value="NmrA-like"/>
</dbReference>
<dbReference type="AlphaFoldDB" id="A0A6N4SL61"/>
<dbReference type="EMBL" id="DF933835">
    <property type="protein sequence ID" value="GAM40459.1"/>
    <property type="molecule type" value="Genomic_DNA"/>
</dbReference>
<dbReference type="SUPFAM" id="SSF51735">
    <property type="entry name" value="NAD(P)-binding Rossmann-fold domains"/>
    <property type="match status" value="1"/>
</dbReference>
<dbReference type="PANTHER" id="PTHR47706:SF7">
    <property type="entry name" value="CIPA-LIKE, PUTATIVE (AFU_ORTHOLOGUE AFUA_1G01630)-RELATED"/>
    <property type="match status" value="1"/>
</dbReference>
<keyword evidence="5" id="KW-1185">Reference proteome</keyword>
<sequence length="342" mass="37649">MATGLAKDQPTGFKNHLENIAIVGAGGQVGKYIVEALIANGKHKITALTREGSTNSIPAGVQSIKKINYAQPSTIVEALRGQDALICTLSVRATDEAEKLARAAAEAGVKWILPNEFGNSKNNEQIDRDIIIGIKKGQDRKLIEELGVSSWIGVATGFWYEYSLSAGAWSYGFDIKNRTVTFYDDGAKQINTTTWPQVGRGVANLLALKVLPEDENDKSTTLSQYKNDFVCISSFKVSQQQMFESLLRVTGTSREDWTITSESAKARYARGQEMLKTGNHMGFGLLLYARVFYPDEAGEHPRIDNAALGLPEEEDLDKWTAVAVKMVEEDYFLKEVVPRTTG</sequence>
<dbReference type="Pfam" id="PF05368">
    <property type="entry name" value="NmrA"/>
    <property type="match status" value="1"/>
</dbReference>
<protein>
    <recommendedName>
        <fullName evidence="3">NmrA-like domain-containing protein</fullName>
    </recommendedName>
</protein>
<evidence type="ECO:0000259" key="3">
    <source>
        <dbReference type="Pfam" id="PF05368"/>
    </source>
</evidence>
<dbReference type="Gene3D" id="3.90.25.10">
    <property type="entry name" value="UDP-galactose 4-epimerase, domain 1"/>
    <property type="match status" value="1"/>
</dbReference>
<evidence type="ECO:0000313" key="5">
    <source>
        <dbReference type="Proteomes" id="UP000053095"/>
    </source>
</evidence>
<dbReference type="InterPro" id="IPR036291">
    <property type="entry name" value="NAD(P)-bd_dom_sf"/>
</dbReference>
<dbReference type="InterPro" id="IPR051609">
    <property type="entry name" value="NmrA/Isoflavone_reductase-like"/>
</dbReference>
<accession>A0A6N4SL61</accession>
<gene>
    <name evidence="4" type="ORF">TCE0_039r12824</name>
</gene>
<evidence type="ECO:0000256" key="2">
    <source>
        <dbReference type="ARBA" id="ARBA00023002"/>
    </source>
</evidence>
<comment type="caution">
    <text evidence="4">The sequence shown here is derived from an EMBL/GenBank/DDBJ whole genome shotgun (WGS) entry which is preliminary data.</text>
</comment>
<dbReference type="Proteomes" id="UP000053095">
    <property type="component" value="Unassembled WGS sequence"/>
</dbReference>
<keyword evidence="1" id="KW-0521">NADP</keyword>
<evidence type="ECO:0000313" key="4">
    <source>
        <dbReference type="EMBL" id="GAM40459.1"/>
    </source>
</evidence>
<reference evidence="5" key="1">
    <citation type="journal article" date="2015" name="Genome Announc.">
        <title>Draft genome sequence of Talaromyces cellulolyticus strain Y-94, a source of lignocellulosic biomass-degrading enzymes.</title>
        <authorList>
            <person name="Fujii T."/>
            <person name="Koike H."/>
            <person name="Sawayama S."/>
            <person name="Yano S."/>
            <person name="Inoue H."/>
        </authorList>
    </citation>
    <scope>NUCLEOTIDE SEQUENCE [LARGE SCALE GENOMIC DNA]</scope>
    <source>
        <strain evidence="5">Y-94</strain>
    </source>
</reference>
<name>A0A6N4SL61_TALPI</name>
<keyword evidence="2" id="KW-0560">Oxidoreductase</keyword>
<feature type="domain" description="NmrA-like" evidence="3">
    <location>
        <begin position="19"/>
        <end position="152"/>
    </location>
</feature>
<evidence type="ECO:0000256" key="1">
    <source>
        <dbReference type="ARBA" id="ARBA00022857"/>
    </source>
</evidence>
<dbReference type="GO" id="GO:0016491">
    <property type="term" value="F:oxidoreductase activity"/>
    <property type="evidence" value="ECO:0007669"/>
    <property type="project" value="UniProtKB-KW"/>
</dbReference>
<dbReference type="Gene3D" id="3.40.50.720">
    <property type="entry name" value="NAD(P)-binding Rossmann-like Domain"/>
    <property type="match status" value="1"/>
</dbReference>
<proteinExistence type="predicted"/>
<dbReference type="PANTHER" id="PTHR47706">
    <property type="entry name" value="NMRA-LIKE FAMILY PROTEIN"/>
    <property type="match status" value="1"/>
</dbReference>
<organism evidence="4 5">
    <name type="scientific">Talaromyces pinophilus</name>
    <name type="common">Penicillium pinophilum</name>
    <dbReference type="NCBI Taxonomy" id="128442"/>
    <lineage>
        <taxon>Eukaryota</taxon>
        <taxon>Fungi</taxon>
        <taxon>Dikarya</taxon>
        <taxon>Ascomycota</taxon>
        <taxon>Pezizomycotina</taxon>
        <taxon>Eurotiomycetes</taxon>
        <taxon>Eurotiomycetidae</taxon>
        <taxon>Eurotiales</taxon>
        <taxon>Trichocomaceae</taxon>
        <taxon>Talaromyces</taxon>
        <taxon>Talaromyces sect. Talaromyces</taxon>
    </lineage>
</organism>